<dbReference type="Pfam" id="PF14973">
    <property type="entry name" value="TINF2_N"/>
    <property type="match status" value="1"/>
</dbReference>
<accession>A0AAV1F755</accession>
<reference evidence="3" key="1">
    <citation type="submission" date="2023-08" db="EMBL/GenBank/DDBJ databases">
        <authorList>
            <person name="Alioto T."/>
            <person name="Alioto T."/>
            <person name="Gomez Garrido J."/>
        </authorList>
    </citation>
    <scope>NUCLEOTIDE SEQUENCE</scope>
</reference>
<dbReference type="GO" id="GO:0070187">
    <property type="term" value="C:shelterin complex"/>
    <property type="evidence" value="ECO:0007669"/>
    <property type="project" value="InterPro"/>
</dbReference>
<gene>
    <name evidence="3" type="ORF">XNOV1_A021772</name>
</gene>
<evidence type="ECO:0000313" key="4">
    <source>
        <dbReference type="Proteomes" id="UP001178508"/>
    </source>
</evidence>
<dbReference type="GO" id="GO:1904356">
    <property type="term" value="P:regulation of telomere maintenance via telomere lengthening"/>
    <property type="evidence" value="ECO:0007669"/>
    <property type="project" value="TreeGrafter"/>
</dbReference>
<dbReference type="InterPro" id="IPR029400">
    <property type="entry name" value="TINF2_N"/>
</dbReference>
<dbReference type="GO" id="GO:0042162">
    <property type="term" value="F:telomeric DNA binding"/>
    <property type="evidence" value="ECO:0007669"/>
    <property type="project" value="TreeGrafter"/>
</dbReference>
<dbReference type="Proteomes" id="UP001178508">
    <property type="component" value="Chromosome 5"/>
</dbReference>
<dbReference type="AlphaFoldDB" id="A0AAV1F755"/>
<sequence>MEEEELQPSQSYPNLALWIIEYVWTHKMRDILGVLDSSDWPEMDPQPLSLEDSLRLRAGSAQVYSIVKNINIEQFEKVMEFLETTFRLLPRLVTPIKHMKIMFGLKTMVIMRMLREGRGLVDTVFKINHFFPSNLPQYQDQSNQHQMFVMRKSHLDFKAFVQVLAMDKDKLEDYVKNQMEDQYGEHYAQKVEDRLLHYLHKLETVLPGDTCADKILRQGSPVTQEEKMLIEVLASDSASIATTLKKLLHCDVASCHPDGVSWSSEDEIDQTTVKSYLPETDVSQDHRSFSENDNDSDLRRHQQTEEDGEKVKRVEEESGDRGRAEISQRGGEGVQSTTSPPQFCSKHQRWVKSILQECHVECSEELQLKASVFSSPLLFQSSSSGSSSEDLTPSNLIPSPCDQQHPPVQTVVQTSEQANSEVKMHPETGESENNTFQPEPPHLPTSKRDTLQPSMLSPVIRLIDIASIDQFLPLFECHETSPNHHQQAASSSSPQILTSGGEAIPRKTVKDSPCNQSEALVPKSPPYPALTGKSAHISQDQFTSTCCTTTTQACSSRNLKRSRPACTSDSQAMDRLRVDRSAQTTFGNCCPFNASGPLKQEPSTSQSGNRSSVCIANSVPLHGGLPQHVVLQSSESLPQKHTIPSNSLPPYKVISSTLNSNCSSATAETSRVQKHPLKLSLRSQTLLLQSKLLQPSVSVVRLSRQECCRVTGRRSSPGHVEQPVEQGSSGDNTEDRRMEEGENEESSFDVNFLYSSSSSNSEGDNSQVCDPDYEPNIKRRLLLEYEAARSMNYT</sequence>
<feature type="compositionally biased region" description="Low complexity" evidence="1">
    <location>
        <begin position="403"/>
        <end position="414"/>
    </location>
</feature>
<feature type="region of interest" description="Disordered" evidence="1">
    <location>
        <begin position="278"/>
        <end position="343"/>
    </location>
</feature>
<dbReference type="PANTHER" id="PTHR15512">
    <property type="entry name" value="TERF1-INTERACTING NUCLEAR FACTOR 2"/>
    <property type="match status" value="1"/>
</dbReference>
<protein>
    <submittedName>
        <fullName evidence="3">Uncharacterized protein YMR317W isoform X1</fullName>
    </submittedName>
</protein>
<dbReference type="InterPro" id="IPR039098">
    <property type="entry name" value="TINF2"/>
</dbReference>
<evidence type="ECO:0000259" key="2">
    <source>
        <dbReference type="Pfam" id="PF14973"/>
    </source>
</evidence>
<dbReference type="CDD" id="cd11657">
    <property type="entry name" value="TIN2_N"/>
    <property type="match status" value="1"/>
</dbReference>
<organism evidence="3 4">
    <name type="scientific">Xyrichtys novacula</name>
    <name type="common">Pearly razorfish</name>
    <name type="synonym">Hemipteronotus novacula</name>
    <dbReference type="NCBI Taxonomy" id="13765"/>
    <lineage>
        <taxon>Eukaryota</taxon>
        <taxon>Metazoa</taxon>
        <taxon>Chordata</taxon>
        <taxon>Craniata</taxon>
        <taxon>Vertebrata</taxon>
        <taxon>Euteleostomi</taxon>
        <taxon>Actinopterygii</taxon>
        <taxon>Neopterygii</taxon>
        <taxon>Teleostei</taxon>
        <taxon>Neoteleostei</taxon>
        <taxon>Acanthomorphata</taxon>
        <taxon>Eupercaria</taxon>
        <taxon>Labriformes</taxon>
        <taxon>Labridae</taxon>
        <taxon>Xyrichtys</taxon>
    </lineage>
</organism>
<dbReference type="GO" id="GO:0016233">
    <property type="term" value="P:telomere capping"/>
    <property type="evidence" value="ECO:0007669"/>
    <property type="project" value="InterPro"/>
</dbReference>
<feature type="domain" description="TERF1-interacting nuclear factor 2 N-terminal" evidence="2">
    <location>
        <begin position="65"/>
        <end position="207"/>
    </location>
</feature>
<feature type="region of interest" description="Disordered" evidence="1">
    <location>
        <begin position="505"/>
        <end position="535"/>
    </location>
</feature>
<name>A0AAV1F755_XYRNO</name>
<feature type="region of interest" description="Disordered" evidence="1">
    <location>
        <begin position="710"/>
        <end position="773"/>
    </location>
</feature>
<feature type="compositionally biased region" description="Basic and acidic residues" evidence="1">
    <location>
        <begin position="283"/>
        <end position="326"/>
    </location>
</feature>
<proteinExistence type="predicted"/>
<evidence type="ECO:0000256" key="1">
    <source>
        <dbReference type="SAM" id="MobiDB-lite"/>
    </source>
</evidence>
<feature type="region of interest" description="Disordered" evidence="1">
    <location>
        <begin position="380"/>
        <end position="452"/>
    </location>
</feature>
<feature type="compositionally biased region" description="Low complexity" evidence="1">
    <location>
        <begin position="748"/>
        <end position="766"/>
    </location>
</feature>
<evidence type="ECO:0000313" key="3">
    <source>
        <dbReference type="EMBL" id="CAJ1057012.1"/>
    </source>
</evidence>
<keyword evidence="4" id="KW-1185">Reference proteome</keyword>
<dbReference type="PANTHER" id="PTHR15512:SF0">
    <property type="entry name" value="TERF1-INTERACTING NUCLEAR FACTOR 2"/>
    <property type="match status" value="1"/>
</dbReference>
<dbReference type="EMBL" id="OY660868">
    <property type="protein sequence ID" value="CAJ1057012.1"/>
    <property type="molecule type" value="Genomic_DNA"/>
</dbReference>